<protein>
    <recommendedName>
        <fullName evidence="1">Glutamine amidotransferase domain-containing protein</fullName>
    </recommendedName>
</protein>
<dbReference type="STRING" id="1142394.PSMK_23910"/>
<dbReference type="PROSITE" id="PS51273">
    <property type="entry name" value="GATASE_TYPE_1"/>
    <property type="match status" value="1"/>
</dbReference>
<keyword evidence="3" id="KW-1185">Reference proteome</keyword>
<proteinExistence type="predicted"/>
<dbReference type="Proteomes" id="UP000007881">
    <property type="component" value="Chromosome"/>
</dbReference>
<gene>
    <name evidence="2" type="ordered locus">PSMK_23910</name>
</gene>
<dbReference type="InterPro" id="IPR017926">
    <property type="entry name" value="GATASE"/>
</dbReference>
<evidence type="ECO:0000259" key="1">
    <source>
        <dbReference type="Pfam" id="PF00117"/>
    </source>
</evidence>
<evidence type="ECO:0000313" key="3">
    <source>
        <dbReference type="Proteomes" id="UP000007881"/>
    </source>
</evidence>
<name>I0IH12_PHYMF</name>
<feature type="domain" description="Glutamine amidotransferase" evidence="1">
    <location>
        <begin position="75"/>
        <end position="194"/>
    </location>
</feature>
<evidence type="ECO:0000313" key="2">
    <source>
        <dbReference type="EMBL" id="BAM04550.1"/>
    </source>
</evidence>
<dbReference type="AlphaFoldDB" id="I0IH12"/>
<dbReference type="Gene3D" id="3.40.50.880">
    <property type="match status" value="1"/>
</dbReference>
<dbReference type="GO" id="GO:0005829">
    <property type="term" value="C:cytosol"/>
    <property type="evidence" value="ECO:0007669"/>
    <property type="project" value="TreeGrafter"/>
</dbReference>
<dbReference type="PANTHER" id="PTHR42695">
    <property type="entry name" value="GLUTAMINE AMIDOTRANSFERASE YLR126C-RELATED"/>
    <property type="match status" value="1"/>
</dbReference>
<dbReference type="Pfam" id="PF00117">
    <property type="entry name" value="GATase"/>
    <property type="match status" value="1"/>
</dbReference>
<dbReference type="InterPro" id="IPR029062">
    <property type="entry name" value="Class_I_gatase-like"/>
</dbReference>
<dbReference type="RefSeq" id="WP_014437763.1">
    <property type="nucleotide sequence ID" value="NC_017080.1"/>
</dbReference>
<dbReference type="HOGENOM" id="CLU_054974_3_3_0"/>
<sequence length="264" mass="28375">MPLLILQHDEAEHAGRLGDILSDLGHRLEVRELFGGDAVPGDLDGIDGVISLGGAYNAFRDAEDAASGEQEPSWLQPEKDLLRAAHEAEVPVLGICLGAQLLAVALGGEVGPLEAEHAPEVGFQKVTSTFFGSTDPLLVGLPWASHPFHLHGQQVTKAPPGGTPIPLQGSRACKVQAFRSGLTSYGIQYHFEWTRKMMVDVLDANQAELTEAGVDLAAVKASFDDHYPLSRHLGDRLCQNLAKLLFPIDKRLPPVGVSVENFRA</sequence>
<organism evidence="2 3">
    <name type="scientific">Phycisphaera mikurensis (strain NBRC 102666 / KCTC 22515 / FYK2301M01)</name>
    <dbReference type="NCBI Taxonomy" id="1142394"/>
    <lineage>
        <taxon>Bacteria</taxon>
        <taxon>Pseudomonadati</taxon>
        <taxon>Planctomycetota</taxon>
        <taxon>Phycisphaerae</taxon>
        <taxon>Phycisphaerales</taxon>
        <taxon>Phycisphaeraceae</taxon>
        <taxon>Phycisphaera</taxon>
    </lineage>
</organism>
<reference evidence="2 3" key="1">
    <citation type="submission" date="2012-02" db="EMBL/GenBank/DDBJ databases">
        <title>Complete genome sequence of Phycisphaera mikurensis NBRC 102666.</title>
        <authorList>
            <person name="Ankai A."/>
            <person name="Hosoyama A."/>
            <person name="Terui Y."/>
            <person name="Sekine M."/>
            <person name="Fukai R."/>
            <person name="Kato Y."/>
            <person name="Nakamura S."/>
            <person name="Yamada-Narita S."/>
            <person name="Kawakoshi A."/>
            <person name="Fukunaga Y."/>
            <person name="Yamazaki S."/>
            <person name="Fujita N."/>
        </authorList>
    </citation>
    <scope>NUCLEOTIDE SEQUENCE [LARGE SCALE GENOMIC DNA]</scope>
    <source>
        <strain evidence="3">NBRC 102666 / KCTC 22515 / FYK2301M01</strain>
    </source>
</reference>
<dbReference type="eggNOG" id="COG0518">
    <property type="taxonomic scope" value="Bacteria"/>
</dbReference>
<dbReference type="KEGG" id="phm:PSMK_23910"/>
<dbReference type="OrthoDB" id="9807137at2"/>
<dbReference type="EMBL" id="AP012338">
    <property type="protein sequence ID" value="BAM04550.1"/>
    <property type="molecule type" value="Genomic_DNA"/>
</dbReference>
<dbReference type="CDD" id="cd01741">
    <property type="entry name" value="GATase1_1"/>
    <property type="match status" value="1"/>
</dbReference>
<dbReference type="SUPFAM" id="SSF52317">
    <property type="entry name" value="Class I glutamine amidotransferase-like"/>
    <property type="match status" value="1"/>
</dbReference>
<accession>I0IH12</accession>
<dbReference type="PANTHER" id="PTHR42695:SF5">
    <property type="entry name" value="GLUTAMINE AMIDOTRANSFERASE YLR126C-RELATED"/>
    <property type="match status" value="1"/>
</dbReference>
<dbReference type="InterPro" id="IPR044992">
    <property type="entry name" value="ChyE-like"/>
</dbReference>